<dbReference type="SUPFAM" id="SSF51445">
    <property type="entry name" value="(Trans)glycosidases"/>
    <property type="match status" value="1"/>
</dbReference>
<dbReference type="PANTHER" id="PTHR42715:SF2">
    <property type="entry name" value="BETA-GLUCOSIDASE F-RELATED"/>
    <property type="match status" value="1"/>
</dbReference>
<evidence type="ECO:0000256" key="4">
    <source>
        <dbReference type="ARBA" id="ARBA00012744"/>
    </source>
</evidence>
<gene>
    <name evidence="12" type="ORF">AMATHDRAFT_9879</name>
</gene>
<evidence type="ECO:0000256" key="6">
    <source>
        <dbReference type="ARBA" id="ARBA00023001"/>
    </source>
</evidence>
<evidence type="ECO:0000313" key="13">
    <source>
        <dbReference type="Proteomes" id="UP000242287"/>
    </source>
</evidence>
<dbReference type="InterPro" id="IPR050288">
    <property type="entry name" value="Cellulose_deg_GH3"/>
</dbReference>
<dbReference type="OrthoDB" id="416222at2759"/>
<dbReference type="EC" id="3.2.1.21" evidence="4"/>
<dbReference type="PANTHER" id="PTHR42715">
    <property type="entry name" value="BETA-GLUCOSIDASE"/>
    <property type="match status" value="1"/>
</dbReference>
<keyword evidence="6" id="KW-0136">Cellulose degradation</keyword>
<feature type="non-terminal residue" evidence="12">
    <location>
        <position position="211"/>
    </location>
</feature>
<evidence type="ECO:0000256" key="5">
    <source>
        <dbReference type="ARBA" id="ARBA00022801"/>
    </source>
</evidence>
<keyword evidence="13" id="KW-1185">Reference proteome</keyword>
<sequence>MAPPLVVVVVALLTCSVNAFVLRTWDEAYSLAKSTVSQLTLDEKIGIVTGNGRLNPQRRCIGETHAVPRLGIPSLCFNDGPAGVRLVKNVTGFPAGINAASTFSRRLMRARGQAMAEEFRGKGINVLLGPAMDIMRNPKAGRGWESFGPDPYLNGEGAYETIMGIQSTGVMACAKHLIANNQEHWRYGLSADVDDRTLHEMYWYPFLRSIE</sequence>
<dbReference type="InterPro" id="IPR017853">
    <property type="entry name" value="GH"/>
</dbReference>
<evidence type="ECO:0000259" key="11">
    <source>
        <dbReference type="Pfam" id="PF00933"/>
    </source>
</evidence>
<keyword evidence="9" id="KW-0624">Polysaccharide degradation</keyword>
<evidence type="ECO:0000313" key="12">
    <source>
        <dbReference type="EMBL" id="PFH45157.1"/>
    </source>
</evidence>
<comment type="catalytic activity">
    <reaction evidence="1">
        <text>Hydrolysis of terminal, non-reducing beta-D-glucosyl residues with release of beta-D-glucose.</text>
        <dbReference type="EC" id="3.2.1.21"/>
    </reaction>
</comment>
<comment type="similarity">
    <text evidence="3">Belongs to the glycosyl hydrolase 3 family.</text>
</comment>
<comment type="pathway">
    <text evidence="2">Glycan metabolism; cellulose degradation.</text>
</comment>
<evidence type="ECO:0000256" key="2">
    <source>
        <dbReference type="ARBA" id="ARBA00004987"/>
    </source>
</evidence>
<reference evidence="12 13" key="1">
    <citation type="submission" date="2014-02" db="EMBL/GenBank/DDBJ databases">
        <title>Transposable element dynamics among asymbiotic and ectomycorrhizal Amanita fungi.</title>
        <authorList>
            <consortium name="DOE Joint Genome Institute"/>
            <person name="Hess J."/>
            <person name="Skrede I."/>
            <person name="Wolfe B."/>
            <person name="LaButti K."/>
            <person name="Ohm R.A."/>
            <person name="Grigoriev I.V."/>
            <person name="Pringle A."/>
        </authorList>
    </citation>
    <scope>NUCLEOTIDE SEQUENCE [LARGE SCALE GENOMIC DNA]</scope>
    <source>
        <strain evidence="12 13">SKay4041</strain>
    </source>
</reference>
<dbReference type="Gene3D" id="3.20.20.300">
    <property type="entry name" value="Glycoside hydrolase, family 3, N-terminal domain"/>
    <property type="match status" value="1"/>
</dbReference>
<feature type="signal peptide" evidence="10">
    <location>
        <begin position="1"/>
        <end position="19"/>
    </location>
</feature>
<dbReference type="Proteomes" id="UP000242287">
    <property type="component" value="Unassembled WGS sequence"/>
</dbReference>
<evidence type="ECO:0000256" key="10">
    <source>
        <dbReference type="SAM" id="SignalP"/>
    </source>
</evidence>
<dbReference type="Pfam" id="PF00933">
    <property type="entry name" value="Glyco_hydro_3"/>
    <property type="match status" value="1"/>
</dbReference>
<dbReference type="GO" id="GO:0008422">
    <property type="term" value="F:beta-glucosidase activity"/>
    <property type="evidence" value="ECO:0007669"/>
    <property type="project" value="UniProtKB-EC"/>
</dbReference>
<keyword evidence="10" id="KW-0732">Signal</keyword>
<evidence type="ECO:0000256" key="8">
    <source>
        <dbReference type="ARBA" id="ARBA00023295"/>
    </source>
</evidence>
<feature type="chain" id="PRO_5012134386" description="beta-glucosidase" evidence="10">
    <location>
        <begin position="20"/>
        <end position="211"/>
    </location>
</feature>
<proteinExistence type="inferred from homology"/>
<dbReference type="GO" id="GO:0030245">
    <property type="term" value="P:cellulose catabolic process"/>
    <property type="evidence" value="ECO:0007669"/>
    <property type="project" value="UniProtKB-KW"/>
</dbReference>
<organism evidence="12 13">
    <name type="scientific">Amanita thiersii Skay4041</name>
    <dbReference type="NCBI Taxonomy" id="703135"/>
    <lineage>
        <taxon>Eukaryota</taxon>
        <taxon>Fungi</taxon>
        <taxon>Dikarya</taxon>
        <taxon>Basidiomycota</taxon>
        <taxon>Agaricomycotina</taxon>
        <taxon>Agaricomycetes</taxon>
        <taxon>Agaricomycetidae</taxon>
        <taxon>Agaricales</taxon>
        <taxon>Pluteineae</taxon>
        <taxon>Amanitaceae</taxon>
        <taxon>Amanita</taxon>
    </lineage>
</organism>
<evidence type="ECO:0000256" key="1">
    <source>
        <dbReference type="ARBA" id="ARBA00000448"/>
    </source>
</evidence>
<keyword evidence="7" id="KW-0119">Carbohydrate metabolism</keyword>
<dbReference type="PRINTS" id="PR00133">
    <property type="entry name" value="GLHYDRLASE3"/>
</dbReference>
<keyword evidence="5 12" id="KW-0378">Hydrolase</keyword>
<dbReference type="AlphaFoldDB" id="A0A2A9NA84"/>
<evidence type="ECO:0000256" key="7">
    <source>
        <dbReference type="ARBA" id="ARBA00023277"/>
    </source>
</evidence>
<dbReference type="InterPro" id="IPR001764">
    <property type="entry name" value="Glyco_hydro_3_N"/>
</dbReference>
<dbReference type="EMBL" id="KZ302525">
    <property type="protein sequence ID" value="PFH45157.1"/>
    <property type="molecule type" value="Genomic_DNA"/>
</dbReference>
<evidence type="ECO:0000256" key="3">
    <source>
        <dbReference type="ARBA" id="ARBA00005336"/>
    </source>
</evidence>
<protein>
    <recommendedName>
        <fullName evidence="4">beta-glucosidase</fullName>
        <ecNumber evidence="4">3.2.1.21</ecNumber>
    </recommendedName>
</protein>
<name>A0A2A9NA84_9AGAR</name>
<feature type="domain" description="Glycoside hydrolase family 3 N-terminal" evidence="11">
    <location>
        <begin position="66"/>
        <end position="210"/>
    </location>
</feature>
<dbReference type="STRING" id="703135.A0A2A9NA84"/>
<accession>A0A2A9NA84</accession>
<dbReference type="InterPro" id="IPR036962">
    <property type="entry name" value="Glyco_hydro_3_N_sf"/>
</dbReference>
<keyword evidence="8" id="KW-0326">Glycosidase</keyword>
<evidence type="ECO:0000256" key="9">
    <source>
        <dbReference type="ARBA" id="ARBA00023326"/>
    </source>
</evidence>